<keyword evidence="3" id="KW-1185">Reference proteome</keyword>
<dbReference type="Proteomes" id="UP000078447">
    <property type="component" value="Unassembled WGS sequence"/>
</dbReference>
<keyword evidence="1" id="KW-0812">Transmembrane</keyword>
<dbReference type="EMBL" id="LVVL01000001">
    <property type="protein sequence ID" value="OAN14501.1"/>
    <property type="molecule type" value="Genomic_DNA"/>
</dbReference>
<organism evidence="2 3">
    <name type="scientific">Exiguobacterium undae</name>
    <dbReference type="NCBI Taxonomy" id="169177"/>
    <lineage>
        <taxon>Bacteria</taxon>
        <taxon>Bacillati</taxon>
        <taxon>Bacillota</taxon>
        <taxon>Bacilli</taxon>
        <taxon>Bacillales</taxon>
        <taxon>Bacillales Family XII. Incertae Sedis</taxon>
        <taxon>Exiguobacterium</taxon>
    </lineage>
</organism>
<name>A0ABX2V8I3_9BACL</name>
<feature type="transmembrane region" description="Helical" evidence="1">
    <location>
        <begin position="52"/>
        <end position="70"/>
    </location>
</feature>
<keyword evidence="1" id="KW-0472">Membrane</keyword>
<protein>
    <submittedName>
        <fullName evidence="2">Uncharacterized protein</fullName>
    </submittedName>
</protein>
<sequence length="155" mass="18192">MATPILKPRVMMQQRSTVNFGYWLVIGLIGWTMLSFVTGLREVLVNLPFYESIPLALTVVFLTGVLLKMARDEWWIRYLDRQTQFYIGHETVLSWCPIIDSMWLIRKPMRRELRHLYKHITQTKASQESIETLATQLVERGVLIVYSRPKSDHPA</sequence>
<evidence type="ECO:0000313" key="3">
    <source>
        <dbReference type="Proteomes" id="UP000078447"/>
    </source>
</evidence>
<proteinExistence type="predicted"/>
<evidence type="ECO:0000256" key="1">
    <source>
        <dbReference type="SAM" id="Phobius"/>
    </source>
</evidence>
<dbReference type="RefSeq" id="WP_026832093.1">
    <property type="nucleotide sequence ID" value="NZ_CP085018.1"/>
</dbReference>
<keyword evidence="1" id="KW-1133">Transmembrane helix</keyword>
<evidence type="ECO:0000313" key="2">
    <source>
        <dbReference type="EMBL" id="OAN14501.1"/>
    </source>
</evidence>
<feature type="transmembrane region" description="Helical" evidence="1">
    <location>
        <begin position="20"/>
        <end position="40"/>
    </location>
</feature>
<gene>
    <name evidence="2" type="ORF">A3783_00825</name>
</gene>
<reference evidence="2 3" key="1">
    <citation type="submission" date="2016-03" db="EMBL/GenBank/DDBJ databases">
        <authorList>
            <person name="Cho S.-Y."/>
            <person name="Lim S."/>
            <person name="Kim H."/>
            <person name="Soh E.H."/>
            <person name="Moon J.S."/>
        </authorList>
    </citation>
    <scope>NUCLEOTIDE SEQUENCE [LARGE SCALE GENOMIC DNA]</scope>
    <source>
        <strain evidence="2 3">KCTC 3810</strain>
    </source>
</reference>
<accession>A0ABX2V8I3</accession>
<comment type="caution">
    <text evidence="2">The sequence shown here is derived from an EMBL/GenBank/DDBJ whole genome shotgun (WGS) entry which is preliminary data.</text>
</comment>